<sequence>MSKSGTPIDLCYVCLLAEGGAAIYDRALIASIQSDKERTKISPNTAHPDAKRIGRLEDIGLARPRGVFLPDEKILNTIGEMGQKQLQAMHADGVPMVTMPEHAAALSHYLGKIHSPVLPQNTEECVLFATVGGGRGMAKVGWLTLVGESAEYFPFNAQVESFLDELHENSRTSVPYPKVLIDDSAASAPQGPWQSAGDDVISKWSGQGGTGQIWVNGYQLNPLPGDPLHKNYDYYLIVMQVTQGNLSYVEKCDEVGWYCQWEKLIFSTVNSEDIYHYGPNSTVGTASTSFTVGGGLQGGIQDGKGEGTIGASAEWGISYATPDTTFTVTPNYSQAPSVTYDVRLPGVGFQGPSIPANPKSASKGYQWTGAIIIRTPKNAGATGQITGKFFWERYKPRGWGYADIWEPNVSFFFPPGS</sequence>
<proteinExistence type="predicted"/>
<evidence type="ECO:0000313" key="1">
    <source>
        <dbReference type="EMBL" id="MFK2874683.1"/>
    </source>
</evidence>
<keyword evidence="2" id="KW-1185">Reference proteome</keyword>
<reference evidence="1 2" key="1">
    <citation type="submission" date="2020-10" db="EMBL/GenBank/DDBJ databases">
        <title>Phylogeny of dyella-like bacteria.</title>
        <authorList>
            <person name="Fu J."/>
        </authorList>
    </citation>
    <scope>NUCLEOTIDE SEQUENCE [LARGE SCALE GENOMIC DNA]</scope>
    <source>
        <strain evidence="1 2">DHOB07</strain>
    </source>
</reference>
<dbReference type="RefSeq" id="WP_284396722.1">
    <property type="nucleotide sequence ID" value="NZ_BSNQ01000003.1"/>
</dbReference>
<organism evidence="1 2">
    <name type="scientific">Dyella lipolytica</name>
    <dbReference type="NCBI Taxonomy" id="1867835"/>
    <lineage>
        <taxon>Bacteria</taxon>
        <taxon>Pseudomonadati</taxon>
        <taxon>Pseudomonadota</taxon>
        <taxon>Gammaproteobacteria</taxon>
        <taxon>Lysobacterales</taxon>
        <taxon>Rhodanobacteraceae</taxon>
        <taxon>Dyella</taxon>
    </lineage>
</organism>
<dbReference type="Proteomes" id="UP001620405">
    <property type="component" value="Unassembled WGS sequence"/>
</dbReference>
<comment type="caution">
    <text evidence="1">The sequence shown here is derived from an EMBL/GenBank/DDBJ whole genome shotgun (WGS) entry which is preliminary data.</text>
</comment>
<gene>
    <name evidence="1" type="ORF">ISP13_14155</name>
</gene>
<protein>
    <submittedName>
        <fullName evidence="1">Uncharacterized protein</fullName>
    </submittedName>
</protein>
<dbReference type="EMBL" id="JADIKG010000013">
    <property type="protein sequence ID" value="MFK2874683.1"/>
    <property type="molecule type" value="Genomic_DNA"/>
</dbReference>
<evidence type="ECO:0000313" key="2">
    <source>
        <dbReference type="Proteomes" id="UP001620405"/>
    </source>
</evidence>
<accession>A0ABW8IYT8</accession>
<name>A0ABW8IYT8_9GAMM</name>